<reference evidence="2" key="1">
    <citation type="submission" date="2020-05" db="EMBL/GenBank/DDBJ databases">
        <title>Phylogenomic resolution of chytrid fungi.</title>
        <authorList>
            <person name="Stajich J.E."/>
            <person name="Amses K."/>
            <person name="Simmons R."/>
            <person name="Seto K."/>
            <person name="Myers J."/>
            <person name="Bonds A."/>
            <person name="Quandt C.A."/>
            <person name="Barry K."/>
            <person name="Liu P."/>
            <person name="Grigoriev I."/>
            <person name="Longcore J.E."/>
            <person name="James T.Y."/>
        </authorList>
    </citation>
    <scope>NUCLEOTIDE SEQUENCE</scope>
    <source>
        <strain evidence="2">JEL0318</strain>
    </source>
</reference>
<comment type="caution">
    <text evidence="2">The sequence shown here is derived from an EMBL/GenBank/DDBJ whole genome shotgun (WGS) entry which is preliminary data.</text>
</comment>
<feature type="compositionally biased region" description="Basic and acidic residues" evidence="1">
    <location>
        <begin position="24"/>
        <end position="75"/>
    </location>
</feature>
<sequence>MSDTETIPSDAFEQTTEDVEEIPDEKPAKTAKGKMTETKLKNLEKARAARRQNLDAKKYSKDNRTAAEMRADEEIQRRAEELAEKKAEELLERKRQEAELAEYREWKKEQEKLQKEKDLKRKKAKKTKDDTELDVKPKAKPRKKVAKAASEGDEDSEAEVKPKRKVVRKKKAAVVEQEEDSPEQTPQQFYTPQKSQNDWINNMLD</sequence>
<dbReference type="AlphaFoldDB" id="A0AAD5SJM5"/>
<proteinExistence type="predicted"/>
<protein>
    <submittedName>
        <fullName evidence="2">Uncharacterized protein</fullName>
    </submittedName>
</protein>
<evidence type="ECO:0000313" key="2">
    <source>
        <dbReference type="EMBL" id="KAJ3051608.1"/>
    </source>
</evidence>
<dbReference type="Proteomes" id="UP001212841">
    <property type="component" value="Unassembled WGS sequence"/>
</dbReference>
<evidence type="ECO:0000313" key="3">
    <source>
        <dbReference type="Proteomes" id="UP001212841"/>
    </source>
</evidence>
<accession>A0AAD5SJM5</accession>
<gene>
    <name evidence="2" type="ORF">HK097_007370</name>
</gene>
<feature type="region of interest" description="Disordered" evidence="1">
    <location>
        <begin position="1"/>
        <end position="75"/>
    </location>
</feature>
<name>A0AAD5SJM5_9FUNG</name>
<feature type="region of interest" description="Disordered" evidence="1">
    <location>
        <begin position="104"/>
        <end position="205"/>
    </location>
</feature>
<evidence type="ECO:0000256" key="1">
    <source>
        <dbReference type="SAM" id="MobiDB-lite"/>
    </source>
</evidence>
<feature type="compositionally biased region" description="Basic and acidic residues" evidence="1">
    <location>
        <begin position="104"/>
        <end position="119"/>
    </location>
</feature>
<organism evidence="2 3">
    <name type="scientific">Rhizophlyctis rosea</name>
    <dbReference type="NCBI Taxonomy" id="64517"/>
    <lineage>
        <taxon>Eukaryota</taxon>
        <taxon>Fungi</taxon>
        <taxon>Fungi incertae sedis</taxon>
        <taxon>Chytridiomycota</taxon>
        <taxon>Chytridiomycota incertae sedis</taxon>
        <taxon>Chytridiomycetes</taxon>
        <taxon>Rhizophlyctidales</taxon>
        <taxon>Rhizophlyctidaceae</taxon>
        <taxon>Rhizophlyctis</taxon>
    </lineage>
</organism>
<dbReference type="EMBL" id="JADGJD010000377">
    <property type="protein sequence ID" value="KAJ3051608.1"/>
    <property type="molecule type" value="Genomic_DNA"/>
</dbReference>
<feature type="compositionally biased region" description="Basic and acidic residues" evidence="1">
    <location>
        <begin position="127"/>
        <end position="137"/>
    </location>
</feature>
<feature type="compositionally biased region" description="Basic residues" evidence="1">
    <location>
        <begin position="162"/>
        <end position="172"/>
    </location>
</feature>
<feature type="compositionally biased region" description="Polar residues" evidence="1">
    <location>
        <begin position="183"/>
        <end position="205"/>
    </location>
</feature>
<keyword evidence="3" id="KW-1185">Reference proteome</keyword>